<dbReference type="SUPFAM" id="SSF46689">
    <property type="entry name" value="Homeodomain-like"/>
    <property type="match status" value="1"/>
</dbReference>
<dbReference type="RefSeq" id="WP_100283827.1">
    <property type="nucleotide sequence ID" value="NZ_CP024923.1"/>
</dbReference>
<name>A0A2K8MJG3_9SPHN</name>
<keyword evidence="3" id="KW-0804">Transcription</keyword>
<dbReference type="InterPro" id="IPR009057">
    <property type="entry name" value="Homeodomain-like_sf"/>
</dbReference>
<accession>A0A2K8MJG3</accession>
<feature type="DNA-binding region" description="H-T-H motif" evidence="4">
    <location>
        <begin position="45"/>
        <end position="64"/>
    </location>
</feature>
<evidence type="ECO:0000256" key="3">
    <source>
        <dbReference type="ARBA" id="ARBA00023163"/>
    </source>
</evidence>
<dbReference type="PRINTS" id="PR00455">
    <property type="entry name" value="HTHTETR"/>
</dbReference>
<sequence length="204" mass="22115">MPQTPVQQRPPLRKAPRQARSAETVRVIVEAAARILEKGGLGGFTTNAVAERAGVSIGSLYQYFPGKDALIGALIVRETSLLIADWETSLAAPTGRAVLSRLISSAVKHQLRRPGLARLLDLEEARLPFDAATQNVTQRLRTILLDVLSRSDIRHQLDPDVAAQDVLAIIKGMVDAGGERGELDQENLGNRVSRAVHGYLDSDL</sequence>
<dbReference type="Pfam" id="PF17918">
    <property type="entry name" value="TetR_C_15"/>
    <property type="match status" value="1"/>
</dbReference>
<keyword evidence="1" id="KW-0805">Transcription regulation</keyword>
<dbReference type="GO" id="GO:0000976">
    <property type="term" value="F:transcription cis-regulatory region binding"/>
    <property type="evidence" value="ECO:0007669"/>
    <property type="project" value="TreeGrafter"/>
</dbReference>
<evidence type="ECO:0000256" key="4">
    <source>
        <dbReference type="PROSITE-ProRule" id="PRU00335"/>
    </source>
</evidence>
<dbReference type="SUPFAM" id="SSF48498">
    <property type="entry name" value="Tetracyclin repressor-like, C-terminal domain"/>
    <property type="match status" value="1"/>
</dbReference>
<dbReference type="InterPro" id="IPR023772">
    <property type="entry name" value="DNA-bd_HTH_TetR-type_CS"/>
</dbReference>
<keyword evidence="2 4" id="KW-0238">DNA-binding</keyword>
<evidence type="ECO:0000313" key="7">
    <source>
        <dbReference type="Proteomes" id="UP000229081"/>
    </source>
</evidence>
<evidence type="ECO:0000313" key="6">
    <source>
        <dbReference type="EMBL" id="ATY34032.1"/>
    </source>
</evidence>
<dbReference type="OrthoDB" id="9808189at2"/>
<dbReference type="PROSITE" id="PS01081">
    <property type="entry name" value="HTH_TETR_1"/>
    <property type="match status" value="1"/>
</dbReference>
<dbReference type="InterPro" id="IPR041669">
    <property type="entry name" value="TetR_C_15"/>
</dbReference>
<feature type="domain" description="HTH tetR-type" evidence="5">
    <location>
        <begin position="22"/>
        <end position="82"/>
    </location>
</feature>
<gene>
    <name evidence="6" type="ORF">CVN68_20470</name>
</gene>
<dbReference type="Gene3D" id="1.10.357.10">
    <property type="entry name" value="Tetracycline Repressor, domain 2"/>
    <property type="match status" value="1"/>
</dbReference>
<dbReference type="Proteomes" id="UP000229081">
    <property type="component" value="Chromosome"/>
</dbReference>
<evidence type="ECO:0000259" key="5">
    <source>
        <dbReference type="PROSITE" id="PS50977"/>
    </source>
</evidence>
<dbReference type="InterPro" id="IPR001647">
    <property type="entry name" value="HTH_TetR"/>
</dbReference>
<dbReference type="EMBL" id="CP024923">
    <property type="protein sequence ID" value="ATY34032.1"/>
    <property type="molecule type" value="Genomic_DNA"/>
</dbReference>
<dbReference type="GO" id="GO:0003700">
    <property type="term" value="F:DNA-binding transcription factor activity"/>
    <property type="evidence" value="ECO:0007669"/>
    <property type="project" value="TreeGrafter"/>
</dbReference>
<dbReference type="InterPro" id="IPR050109">
    <property type="entry name" value="HTH-type_TetR-like_transc_reg"/>
</dbReference>
<evidence type="ECO:0000256" key="2">
    <source>
        <dbReference type="ARBA" id="ARBA00023125"/>
    </source>
</evidence>
<dbReference type="PANTHER" id="PTHR30055">
    <property type="entry name" value="HTH-TYPE TRANSCRIPTIONAL REGULATOR RUTR"/>
    <property type="match status" value="1"/>
</dbReference>
<dbReference type="KEGG" id="sphc:CVN68_20470"/>
<proteinExistence type="predicted"/>
<dbReference type="InterPro" id="IPR036271">
    <property type="entry name" value="Tet_transcr_reg_TetR-rel_C_sf"/>
</dbReference>
<dbReference type="PROSITE" id="PS50977">
    <property type="entry name" value="HTH_TETR_2"/>
    <property type="match status" value="1"/>
</dbReference>
<keyword evidence="7" id="KW-1185">Reference proteome</keyword>
<dbReference type="Pfam" id="PF00440">
    <property type="entry name" value="TetR_N"/>
    <property type="match status" value="1"/>
</dbReference>
<organism evidence="6 7">
    <name type="scientific">Sphingomonas psychrotolerans</name>
    <dbReference type="NCBI Taxonomy" id="1327635"/>
    <lineage>
        <taxon>Bacteria</taxon>
        <taxon>Pseudomonadati</taxon>
        <taxon>Pseudomonadota</taxon>
        <taxon>Alphaproteobacteria</taxon>
        <taxon>Sphingomonadales</taxon>
        <taxon>Sphingomonadaceae</taxon>
        <taxon>Sphingomonas</taxon>
    </lineage>
</organism>
<evidence type="ECO:0000256" key="1">
    <source>
        <dbReference type="ARBA" id="ARBA00023015"/>
    </source>
</evidence>
<protein>
    <submittedName>
        <fullName evidence="6">TetR family transcriptional regulator</fullName>
    </submittedName>
</protein>
<reference evidence="6 7" key="1">
    <citation type="submission" date="2017-11" db="EMBL/GenBank/DDBJ databases">
        <title>Complete genome sequence of Sphingomonas sp. Strain Cra20, a psychrotolerant potential plant growth promoting rhizobacteria.</title>
        <authorList>
            <person name="Luo Y."/>
        </authorList>
    </citation>
    <scope>NUCLEOTIDE SEQUENCE [LARGE SCALE GENOMIC DNA]</scope>
    <source>
        <strain evidence="6 7">Cra20</strain>
    </source>
</reference>
<dbReference type="PANTHER" id="PTHR30055:SF234">
    <property type="entry name" value="HTH-TYPE TRANSCRIPTIONAL REGULATOR BETI"/>
    <property type="match status" value="1"/>
</dbReference>
<dbReference type="AlphaFoldDB" id="A0A2K8MJG3"/>